<dbReference type="Proteomes" id="UP000016986">
    <property type="component" value="Unassembled WGS sequence"/>
</dbReference>
<evidence type="ECO:0000313" key="3">
    <source>
        <dbReference type="Proteomes" id="UP000016986"/>
    </source>
</evidence>
<keyword evidence="3" id="KW-1185">Reference proteome</keyword>
<organism evidence="2 3">
    <name type="scientific">Halarchaeum acidiphilum MH1-52-1</name>
    <dbReference type="NCBI Taxonomy" id="1261545"/>
    <lineage>
        <taxon>Archaea</taxon>
        <taxon>Methanobacteriati</taxon>
        <taxon>Methanobacteriota</taxon>
        <taxon>Stenosarchaea group</taxon>
        <taxon>Halobacteria</taxon>
        <taxon>Halobacteriales</taxon>
        <taxon>Halobacteriaceae</taxon>
    </lineage>
</organism>
<gene>
    <name evidence="2" type="ORF">MBEHAL_0060</name>
</gene>
<name>U2YQR3_9EURY</name>
<dbReference type="EMBL" id="BATA01000001">
    <property type="protein sequence ID" value="GAD51300.1"/>
    <property type="molecule type" value="Genomic_DNA"/>
</dbReference>
<protein>
    <submittedName>
        <fullName evidence="2">Uncharacterized protein</fullName>
    </submittedName>
</protein>
<feature type="compositionally biased region" description="Low complexity" evidence="1">
    <location>
        <begin position="10"/>
        <end position="25"/>
    </location>
</feature>
<evidence type="ECO:0000256" key="1">
    <source>
        <dbReference type="SAM" id="MobiDB-lite"/>
    </source>
</evidence>
<reference evidence="2 3" key="1">
    <citation type="submission" date="2013-09" db="EMBL/GenBank/DDBJ databases">
        <title>Whole genome sequencing of Halarchaeum acidiphilum strain MH1-52-1.</title>
        <authorList>
            <person name="Shimane Y."/>
            <person name="Minegishi H."/>
            <person name="Nishi S."/>
            <person name="Echigo A."/>
            <person name="Shuto A."/>
            <person name="Konishi M."/>
            <person name="Ito T."/>
            <person name="Ohkuma M."/>
            <person name="Ohta Y."/>
            <person name="Nagano Y."/>
            <person name="Tsubouchi T."/>
            <person name="Mori K."/>
            <person name="Usui K."/>
            <person name="Kamekura M."/>
            <person name="Usami R."/>
            <person name="Takaki Y."/>
            <person name="Hatada Y."/>
        </authorList>
    </citation>
    <scope>NUCLEOTIDE SEQUENCE [LARGE SCALE GENOMIC DNA]</scope>
    <source>
        <strain evidence="2 3">JCM 16109</strain>
    </source>
</reference>
<feature type="region of interest" description="Disordered" evidence="1">
    <location>
        <begin position="1"/>
        <end position="37"/>
    </location>
</feature>
<dbReference type="AlphaFoldDB" id="U2YQR3"/>
<accession>U2YQR3</accession>
<proteinExistence type="predicted"/>
<sequence length="37" mass="3716">MSRTTSEPVARTARARGVAAGHAFGTRTVSNRGGGTA</sequence>
<evidence type="ECO:0000313" key="2">
    <source>
        <dbReference type="EMBL" id="GAD51300.1"/>
    </source>
</evidence>
<comment type="caution">
    <text evidence="2">The sequence shown here is derived from an EMBL/GenBank/DDBJ whole genome shotgun (WGS) entry which is preliminary data.</text>
</comment>